<reference evidence="2 3" key="1">
    <citation type="submission" date="2020-08" db="EMBL/GenBank/DDBJ databases">
        <title>Functional genomics of gut bacteria from endangered species of beetles.</title>
        <authorList>
            <person name="Carlos-Shanley C."/>
        </authorList>
    </citation>
    <scope>NUCLEOTIDE SEQUENCE [LARGE SCALE GENOMIC DNA]</scope>
    <source>
        <strain evidence="2 3">S00202</strain>
    </source>
</reference>
<evidence type="ECO:0000313" key="3">
    <source>
        <dbReference type="Proteomes" id="UP000557193"/>
    </source>
</evidence>
<evidence type="ECO:0000313" key="2">
    <source>
        <dbReference type="EMBL" id="MBB6342574.1"/>
    </source>
</evidence>
<dbReference type="Proteomes" id="UP000557193">
    <property type="component" value="Unassembled WGS sequence"/>
</dbReference>
<name>A0A7X0EUV7_9PSED</name>
<sequence length="173" mass="19340">MRLFVILLLIMGLATCASVIPQSEIITPASPALSGLQRYQLIAPEQALQGEPPFRQRYAELAVELQRGLAEQGYRNDTQQPQLRVYYWLAVQDQPLEFRVDNAGLLGPYQSIHRLRDSTGTLRVRITDLHDQTLWEGKVSTGLSPERDSAELLQQAMGALLRQIPQATASAMN</sequence>
<evidence type="ECO:0000259" key="1">
    <source>
        <dbReference type="Pfam" id="PF13590"/>
    </source>
</evidence>
<keyword evidence="3" id="KW-1185">Reference proteome</keyword>
<comment type="caution">
    <text evidence="2">The sequence shown here is derived from an EMBL/GenBank/DDBJ whole genome shotgun (WGS) entry which is preliminary data.</text>
</comment>
<dbReference type="RefSeq" id="WP_184684200.1">
    <property type="nucleotide sequence ID" value="NZ_JACHLL010000005.1"/>
</dbReference>
<dbReference type="EMBL" id="JACHLL010000005">
    <property type="protein sequence ID" value="MBB6342574.1"/>
    <property type="molecule type" value="Genomic_DNA"/>
</dbReference>
<dbReference type="InterPro" id="IPR025411">
    <property type="entry name" value="DUF4136"/>
</dbReference>
<organism evidence="2 3">
    <name type="scientific">Pseudomonas fluvialis</name>
    <dbReference type="NCBI Taxonomy" id="1793966"/>
    <lineage>
        <taxon>Bacteria</taxon>
        <taxon>Pseudomonadati</taxon>
        <taxon>Pseudomonadota</taxon>
        <taxon>Gammaproteobacteria</taxon>
        <taxon>Pseudomonadales</taxon>
        <taxon>Pseudomonadaceae</taxon>
        <taxon>Pseudomonas</taxon>
    </lineage>
</organism>
<dbReference type="AlphaFoldDB" id="A0A7X0EUV7"/>
<gene>
    <name evidence="2" type="ORF">HNP49_002756</name>
</gene>
<proteinExistence type="predicted"/>
<feature type="domain" description="DUF4136" evidence="1">
    <location>
        <begin position="33"/>
        <end position="165"/>
    </location>
</feature>
<protein>
    <recommendedName>
        <fullName evidence="1">DUF4136 domain-containing protein</fullName>
    </recommendedName>
</protein>
<accession>A0A7X0EUV7</accession>
<dbReference type="Pfam" id="PF13590">
    <property type="entry name" value="DUF4136"/>
    <property type="match status" value="1"/>
</dbReference>